<evidence type="ECO:0000256" key="2">
    <source>
        <dbReference type="ARBA" id="ARBA00023315"/>
    </source>
</evidence>
<dbReference type="SUPFAM" id="SSF55729">
    <property type="entry name" value="Acyl-CoA N-acyltransferases (Nat)"/>
    <property type="match status" value="1"/>
</dbReference>
<dbReference type="RefSeq" id="WP_208817626.1">
    <property type="nucleotide sequence ID" value="NZ_WVUH01000511.1"/>
</dbReference>
<dbReference type="EMBL" id="WVUH01000511">
    <property type="protein sequence ID" value="MBO4210546.1"/>
    <property type="molecule type" value="Genomic_DNA"/>
</dbReference>
<evidence type="ECO:0000313" key="5">
    <source>
        <dbReference type="EMBL" id="MBO4210546.1"/>
    </source>
</evidence>
<feature type="domain" description="N-acetyltransferase" evidence="4">
    <location>
        <begin position="80"/>
        <end position="261"/>
    </location>
</feature>
<evidence type="ECO:0000259" key="4">
    <source>
        <dbReference type="PROSITE" id="PS51186"/>
    </source>
</evidence>
<protein>
    <submittedName>
        <fullName evidence="5">GNAT family N-acetyltransferase</fullName>
    </submittedName>
</protein>
<evidence type="ECO:0000256" key="1">
    <source>
        <dbReference type="ARBA" id="ARBA00022679"/>
    </source>
</evidence>
<dbReference type="CDD" id="cd04301">
    <property type="entry name" value="NAT_SF"/>
    <property type="match status" value="1"/>
</dbReference>
<dbReference type="PROSITE" id="PS51186">
    <property type="entry name" value="GNAT"/>
    <property type="match status" value="1"/>
</dbReference>
<keyword evidence="6" id="KW-1185">Reference proteome</keyword>
<dbReference type="Gene3D" id="3.40.630.30">
    <property type="match status" value="1"/>
</dbReference>
<comment type="caution">
    <text evidence="5">The sequence shown here is derived from an EMBL/GenBank/DDBJ whole genome shotgun (WGS) entry which is preliminary data.</text>
</comment>
<organism evidence="5 6">
    <name type="scientific">Micromonospora echinofusca</name>
    <dbReference type="NCBI Taxonomy" id="47858"/>
    <lineage>
        <taxon>Bacteria</taxon>
        <taxon>Bacillati</taxon>
        <taxon>Actinomycetota</taxon>
        <taxon>Actinomycetes</taxon>
        <taxon>Micromonosporales</taxon>
        <taxon>Micromonosporaceae</taxon>
        <taxon>Micromonospora</taxon>
    </lineage>
</organism>
<evidence type="ECO:0000256" key="3">
    <source>
        <dbReference type="SAM" id="MobiDB-lite"/>
    </source>
</evidence>
<dbReference type="InterPro" id="IPR000182">
    <property type="entry name" value="GNAT_dom"/>
</dbReference>
<accession>A0ABS3W183</accession>
<dbReference type="PANTHER" id="PTHR43420:SF44">
    <property type="entry name" value="ACETYLTRANSFERASE YPEA"/>
    <property type="match status" value="1"/>
</dbReference>
<dbReference type="InterPro" id="IPR016181">
    <property type="entry name" value="Acyl_CoA_acyltransferase"/>
</dbReference>
<reference evidence="5 6" key="1">
    <citation type="submission" date="2019-12" db="EMBL/GenBank/DDBJ databases">
        <title>Whole genome sequencing of endophytic Actinobacterium Micromonospora sp. MPMI6T.</title>
        <authorList>
            <person name="Evv R."/>
            <person name="Podile A.R."/>
        </authorList>
    </citation>
    <scope>NUCLEOTIDE SEQUENCE [LARGE SCALE GENOMIC DNA]</scope>
    <source>
        <strain evidence="5 6">MPMI6</strain>
    </source>
</reference>
<feature type="region of interest" description="Disordered" evidence="3">
    <location>
        <begin position="24"/>
        <end position="44"/>
    </location>
</feature>
<name>A0ABS3W183_MICEH</name>
<dbReference type="Pfam" id="PF00583">
    <property type="entry name" value="Acetyltransf_1"/>
    <property type="match status" value="1"/>
</dbReference>
<dbReference type="Proteomes" id="UP000823521">
    <property type="component" value="Unassembled WGS sequence"/>
</dbReference>
<proteinExistence type="predicted"/>
<keyword evidence="2" id="KW-0012">Acyltransferase</keyword>
<dbReference type="InterPro" id="IPR050680">
    <property type="entry name" value="YpeA/RimI_acetyltransf"/>
</dbReference>
<dbReference type="PANTHER" id="PTHR43420">
    <property type="entry name" value="ACETYLTRANSFERASE"/>
    <property type="match status" value="1"/>
</dbReference>
<evidence type="ECO:0000313" key="6">
    <source>
        <dbReference type="Proteomes" id="UP000823521"/>
    </source>
</evidence>
<keyword evidence="1" id="KW-0808">Transferase</keyword>
<sequence>MPVTPDAGRPGWSLLSAVDGTPLARFRPRDDDGRPVAAELRPLPGADPVDVAARARHDLAGQRLETPVDAVTDALVAGGLTLRRAATELRHDLVDLPEVLPLPAGWSLTAAGWDDDLAAALTAAYGPGHPDGGWTPEDTRQVRAMVDGTDPLPPLGSASAVLTGDDGRSYGHVLCAGPVPWVEDGGAWILNIAVAPQAQGRGLGRALLTHALHGTRDAGLPTLGLSVADGNPARRLYDRAGFRPSARVLSVLLPPRAEPVG</sequence>
<gene>
    <name evidence="5" type="ORF">GSF22_31820</name>
</gene>